<proteinExistence type="predicted"/>
<gene>
    <name evidence="1" type="ORF">CVT26_013924</name>
</gene>
<keyword evidence="2" id="KW-1185">Reference proteome</keyword>
<name>A0A409WT60_9AGAR</name>
<sequence length="65" mass="7402">MPVLIEICYVLGVECRWRELHGSAAWEAILTRCLSGRRQVITKKGGKMRISDIRGNTGLEGVYYF</sequence>
<dbReference type="AlphaFoldDB" id="A0A409WT60"/>
<reference evidence="1 2" key="1">
    <citation type="journal article" date="2018" name="Evol. Lett.">
        <title>Horizontal gene cluster transfer increased hallucinogenic mushroom diversity.</title>
        <authorList>
            <person name="Reynolds H.T."/>
            <person name="Vijayakumar V."/>
            <person name="Gluck-Thaler E."/>
            <person name="Korotkin H.B."/>
            <person name="Matheny P.B."/>
            <person name="Slot J.C."/>
        </authorList>
    </citation>
    <scope>NUCLEOTIDE SEQUENCE [LARGE SCALE GENOMIC DNA]</scope>
    <source>
        <strain evidence="1 2">SRW20</strain>
    </source>
</reference>
<evidence type="ECO:0000313" key="1">
    <source>
        <dbReference type="EMBL" id="PPQ81659.1"/>
    </source>
</evidence>
<protein>
    <submittedName>
        <fullName evidence="1">Uncharacterized protein</fullName>
    </submittedName>
</protein>
<accession>A0A409WT60</accession>
<dbReference type="InParanoid" id="A0A409WT60"/>
<organism evidence="1 2">
    <name type="scientific">Gymnopilus dilepis</name>
    <dbReference type="NCBI Taxonomy" id="231916"/>
    <lineage>
        <taxon>Eukaryota</taxon>
        <taxon>Fungi</taxon>
        <taxon>Dikarya</taxon>
        <taxon>Basidiomycota</taxon>
        <taxon>Agaricomycotina</taxon>
        <taxon>Agaricomycetes</taxon>
        <taxon>Agaricomycetidae</taxon>
        <taxon>Agaricales</taxon>
        <taxon>Agaricineae</taxon>
        <taxon>Hymenogastraceae</taxon>
        <taxon>Gymnopilus</taxon>
    </lineage>
</organism>
<evidence type="ECO:0000313" key="2">
    <source>
        <dbReference type="Proteomes" id="UP000284706"/>
    </source>
</evidence>
<comment type="caution">
    <text evidence="1">The sequence shown here is derived from an EMBL/GenBank/DDBJ whole genome shotgun (WGS) entry which is preliminary data.</text>
</comment>
<dbReference type="Proteomes" id="UP000284706">
    <property type="component" value="Unassembled WGS sequence"/>
</dbReference>
<dbReference type="EMBL" id="NHYE01004844">
    <property type="protein sequence ID" value="PPQ81659.1"/>
    <property type="molecule type" value="Genomic_DNA"/>
</dbReference>